<evidence type="ECO:0000313" key="1">
    <source>
        <dbReference type="EMBL" id="AQT06584.1"/>
    </source>
</evidence>
<proteinExistence type="predicted"/>
<protein>
    <submittedName>
        <fullName evidence="1">Uncharacterized protein</fullName>
    </submittedName>
</protein>
<organism evidence="1 2">
    <name type="scientific">Acetobacter persici</name>
    <dbReference type="NCBI Taxonomy" id="1076596"/>
    <lineage>
        <taxon>Bacteria</taxon>
        <taxon>Pseudomonadati</taxon>
        <taxon>Pseudomonadota</taxon>
        <taxon>Alphaproteobacteria</taxon>
        <taxon>Acetobacterales</taxon>
        <taxon>Acetobacteraceae</taxon>
        <taxon>Acetobacter</taxon>
    </lineage>
</organism>
<gene>
    <name evidence="1" type="ORF">A0U91_16380</name>
</gene>
<geneLocation type="plasmid" evidence="2">
    <name>pac1084_1</name>
</geneLocation>
<accession>A0A1U9LJE5</accession>
<reference evidence="1 2" key="1">
    <citation type="submission" date="2016-03" db="EMBL/GenBank/DDBJ databases">
        <title>Acetic acid bacteria sequencing.</title>
        <authorList>
            <person name="Brandt J."/>
            <person name="Jakob F."/>
            <person name="Vogel R.F."/>
        </authorList>
    </citation>
    <scope>NUCLEOTIDE SEQUENCE [LARGE SCALE GENOMIC DNA]</scope>
    <source>
        <strain evidence="1 2">TMW2.1084</strain>
        <plasmid evidence="2">pac1084_1</plasmid>
    </source>
</reference>
<dbReference type="AlphaFoldDB" id="A0A1U9LJE5"/>
<dbReference type="KEGG" id="aper:A0U91_16380"/>
<keyword evidence="1" id="KW-0614">Plasmid</keyword>
<evidence type="ECO:0000313" key="2">
    <source>
        <dbReference type="Proteomes" id="UP000189055"/>
    </source>
</evidence>
<name>A0A1U9LJE5_9PROT</name>
<sequence>MGEFEQFAPTCHIVRYTHSHLCRGREFKLQALIQSTPVIRGPQALYDFVLLSGRHAGADQMDEIVSIRRKE</sequence>
<dbReference type="EMBL" id="CP014688">
    <property type="protein sequence ID" value="AQT06584.1"/>
    <property type="molecule type" value="Genomic_DNA"/>
</dbReference>
<dbReference type="Proteomes" id="UP000189055">
    <property type="component" value="Plasmid pAC1084_1"/>
</dbReference>